<feature type="transmembrane region" description="Helical" evidence="1">
    <location>
        <begin position="136"/>
        <end position="153"/>
    </location>
</feature>
<feature type="transmembrane region" description="Helical" evidence="1">
    <location>
        <begin position="38"/>
        <end position="58"/>
    </location>
</feature>
<keyword evidence="1" id="KW-1133">Transmembrane helix</keyword>
<name>A0A928A3V3_9STRE</name>
<dbReference type="EMBL" id="SVAF01000007">
    <property type="protein sequence ID" value="MBE6164371.1"/>
    <property type="molecule type" value="Genomic_DNA"/>
</dbReference>
<keyword evidence="1" id="KW-0472">Membrane</keyword>
<comment type="caution">
    <text evidence="2">The sequence shown here is derived from an EMBL/GenBank/DDBJ whole genome shotgun (WGS) entry which is preliminary data.</text>
</comment>
<evidence type="ECO:0000313" key="2">
    <source>
        <dbReference type="EMBL" id="MBE6164371.1"/>
    </source>
</evidence>
<evidence type="ECO:0000313" key="3">
    <source>
        <dbReference type="Proteomes" id="UP000700800"/>
    </source>
</evidence>
<keyword evidence="1" id="KW-0812">Transmembrane</keyword>
<accession>A0A928A3V3</accession>
<proteinExistence type="predicted"/>
<reference evidence="2" key="1">
    <citation type="submission" date="2019-04" db="EMBL/GenBank/DDBJ databases">
        <title>Evolution of Biomass-Degrading Anaerobic Consortia Revealed by Metagenomics.</title>
        <authorList>
            <person name="Peng X."/>
        </authorList>
    </citation>
    <scope>NUCLEOTIDE SEQUENCE</scope>
    <source>
        <strain evidence="2">SIG195</strain>
    </source>
</reference>
<dbReference type="AlphaFoldDB" id="A0A928A3V3"/>
<feature type="transmembrane region" description="Helical" evidence="1">
    <location>
        <begin position="70"/>
        <end position="88"/>
    </location>
</feature>
<dbReference type="Proteomes" id="UP000700800">
    <property type="component" value="Unassembled WGS sequence"/>
</dbReference>
<evidence type="ECO:0000256" key="1">
    <source>
        <dbReference type="SAM" id="Phobius"/>
    </source>
</evidence>
<sequence length="281" mass="33191">MKKTLFNASLEESMNLVTDKYIEVSKNTAKTKKIFKKLMGLLTLLCFILLVNFGIMSIETTYNLPMYNSLFSILIAIVSIGISIVYIIKLCTKVYQENILTYYYFNKYMLPIVFLFIIECYLLFIDFSVYVTGNKIFILLYYLLLLVLMLNSYRKFRQEILDIFGKGTHQENKILQWLDYFVLFSRKYGGVVIIILAIVRLLFPIHRSNTTGLSNIQVIFGMFSPLLVILFYYLTISLWKNNFQGYYLQKYLEDYRQLSGCSVEEWYGKKSKMYKESLKNK</sequence>
<gene>
    <name evidence="2" type="ORF">E7156_03495</name>
</gene>
<feature type="transmembrane region" description="Helical" evidence="1">
    <location>
        <begin position="218"/>
        <end position="239"/>
    </location>
</feature>
<feature type="transmembrane region" description="Helical" evidence="1">
    <location>
        <begin position="108"/>
        <end position="130"/>
    </location>
</feature>
<protein>
    <submittedName>
        <fullName evidence="2">Uncharacterized protein</fullName>
    </submittedName>
</protein>
<organism evidence="2 3">
    <name type="scientific">Streptococcus gallolyticus</name>
    <dbReference type="NCBI Taxonomy" id="315405"/>
    <lineage>
        <taxon>Bacteria</taxon>
        <taxon>Bacillati</taxon>
        <taxon>Bacillota</taxon>
        <taxon>Bacilli</taxon>
        <taxon>Lactobacillales</taxon>
        <taxon>Streptococcaceae</taxon>
        <taxon>Streptococcus</taxon>
    </lineage>
</organism>
<feature type="transmembrane region" description="Helical" evidence="1">
    <location>
        <begin position="188"/>
        <end position="206"/>
    </location>
</feature>